<comment type="pathway">
    <text evidence="2 8">Cofactor biosynthesis; biotin biosynthesis.</text>
</comment>
<dbReference type="PANTHER" id="PTHR13090:SF1">
    <property type="entry name" value="ARGININE-HYDROXYLASE NDUFAF5, MITOCHONDRIAL"/>
    <property type="match status" value="1"/>
</dbReference>
<dbReference type="InterPro" id="IPR029063">
    <property type="entry name" value="SAM-dependent_MTases_sf"/>
</dbReference>
<dbReference type="GO" id="GO:0010340">
    <property type="term" value="F:carboxyl-O-methyltransferase activity"/>
    <property type="evidence" value="ECO:0007669"/>
    <property type="project" value="UniProtKB-UniRule"/>
</dbReference>
<dbReference type="Proteomes" id="UP000626148">
    <property type="component" value="Unassembled WGS sequence"/>
</dbReference>
<accession>A0A918K9M6</accession>
<evidence type="ECO:0000313" key="10">
    <source>
        <dbReference type="EMBL" id="GGX55914.1"/>
    </source>
</evidence>
<dbReference type="Gene3D" id="3.40.50.150">
    <property type="entry name" value="Vaccinia Virus protein VP39"/>
    <property type="match status" value="1"/>
</dbReference>
<dbReference type="InterPro" id="IPR011814">
    <property type="entry name" value="BioC"/>
</dbReference>
<dbReference type="GO" id="GO:0009102">
    <property type="term" value="P:biotin biosynthetic process"/>
    <property type="evidence" value="ECO:0007669"/>
    <property type="project" value="UniProtKB-UniRule"/>
</dbReference>
<reference evidence="10" key="1">
    <citation type="journal article" date="2014" name="Int. J. Syst. Evol. Microbiol.">
        <title>Complete genome sequence of Corynebacterium casei LMG S-19264T (=DSM 44701T), isolated from a smear-ripened cheese.</title>
        <authorList>
            <consortium name="US DOE Joint Genome Institute (JGI-PGF)"/>
            <person name="Walter F."/>
            <person name="Albersmeier A."/>
            <person name="Kalinowski J."/>
            <person name="Ruckert C."/>
        </authorList>
    </citation>
    <scope>NUCLEOTIDE SEQUENCE</scope>
    <source>
        <strain evidence="10">KCTC 22169</strain>
    </source>
</reference>
<gene>
    <name evidence="8 10" type="primary">bioC</name>
    <name evidence="10" type="ORF">GCM10007392_24620</name>
</gene>
<keyword evidence="6 8" id="KW-0949">S-adenosyl-L-methionine</keyword>
<evidence type="ECO:0000313" key="11">
    <source>
        <dbReference type="Proteomes" id="UP000626148"/>
    </source>
</evidence>
<dbReference type="AlphaFoldDB" id="A0A918K9M6"/>
<evidence type="ECO:0000259" key="9">
    <source>
        <dbReference type="Pfam" id="PF08241"/>
    </source>
</evidence>
<feature type="domain" description="Methyltransferase type 11" evidence="9">
    <location>
        <begin position="48"/>
        <end position="140"/>
    </location>
</feature>
<dbReference type="CDD" id="cd02440">
    <property type="entry name" value="AdoMet_MTases"/>
    <property type="match status" value="1"/>
</dbReference>
<dbReference type="InterPro" id="IPR050602">
    <property type="entry name" value="Malonyl-ACP_OMT"/>
</dbReference>
<dbReference type="GO" id="GO:0032259">
    <property type="term" value="P:methylation"/>
    <property type="evidence" value="ECO:0007669"/>
    <property type="project" value="UniProtKB-KW"/>
</dbReference>
<evidence type="ECO:0000256" key="6">
    <source>
        <dbReference type="ARBA" id="ARBA00022691"/>
    </source>
</evidence>
<dbReference type="InterPro" id="IPR013216">
    <property type="entry name" value="Methyltransf_11"/>
</dbReference>
<organism evidence="10 11">
    <name type="scientific">Saccharospirillum salsuginis</name>
    <dbReference type="NCBI Taxonomy" id="418750"/>
    <lineage>
        <taxon>Bacteria</taxon>
        <taxon>Pseudomonadati</taxon>
        <taxon>Pseudomonadota</taxon>
        <taxon>Gammaproteobacteria</taxon>
        <taxon>Oceanospirillales</taxon>
        <taxon>Saccharospirillaceae</taxon>
        <taxon>Saccharospirillum</taxon>
    </lineage>
</organism>
<evidence type="ECO:0000256" key="8">
    <source>
        <dbReference type="HAMAP-Rule" id="MF_00835"/>
    </source>
</evidence>
<dbReference type="EMBL" id="BMXR01000005">
    <property type="protein sequence ID" value="GGX55914.1"/>
    <property type="molecule type" value="Genomic_DNA"/>
</dbReference>
<comment type="caution">
    <text evidence="10">The sequence shown here is derived from an EMBL/GenBank/DDBJ whole genome shotgun (WGS) entry which is preliminary data.</text>
</comment>
<keyword evidence="5 8" id="KW-0808">Transferase</keyword>
<dbReference type="GO" id="GO:0008757">
    <property type="term" value="F:S-adenosylmethionine-dependent methyltransferase activity"/>
    <property type="evidence" value="ECO:0007669"/>
    <property type="project" value="InterPro"/>
</dbReference>
<comment type="catalytic activity">
    <reaction evidence="1 8">
        <text>malonyl-[ACP] + S-adenosyl-L-methionine = malonyl-[ACP] methyl ester + S-adenosyl-L-homocysteine</text>
        <dbReference type="Rhea" id="RHEA:17105"/>
        <dbReference type="Rhea" id="RHEA-COMP:9623"/>
        <dbReference type="Rhea" id="RHEA-COMP:9954"/>
        <dbReference type="ChEBI" id="CHEBI:57856"/>
        <dbReference type="ChEBI" id="CHEBI:59789"/>
        <dbReference type="ChEBI" id="CHEBI:78449"/>
        <dbReference type="ChEBI" id="CHEBI:78845"/>
        <dbReference type="EC" id="2.1.1.197"/>
    </reaction>
</comment>
<dbReference type="EC" id="2.1.1.197" evidence="3 8"/>
<comment type="similarity">
    <text evidence="8">Belongs to the methyltransferase superfamily.</text>
</comment>
<sequence length="259" mass="28780">MTKQAIANTFSKAALSYDDAAHLQRRVADRLLALTGERSLAPAPVIADLGTGTGYCLPALVQRYCPMQLNALDLSPAMLEQAQWREPTAIPVRGDLEALPFDTASHHLLISSLAVQWLDQPDAFLAEARRVLKTGGRLAISTLTDGTLHELKQAWRAADTSPHVNDCLPAEDWRQALAESGFQIEQWQSERIEVGYPSPLDLLQELKRLGANHVKARQGHVSRKALGQMLRAYQPFQRPDGQYPASWQVLYLVLRKTVN</sequence>
<evidence type="ECO:0000256" key="2">
    <source>
        <dbReference type="ARBA" id="ARBA00004746"/>
    </source>
</evidence>
<evidence type="ECO:0000256" key="7">
    <source>
        <dbReference type="ARBA" id="ARBA00022756"/>
    </source>
</evidence>
<evidence type="ECO:0000256" key="3">
    <source>
        <dbReference type="ARBA" id="ARBA00012327"/>
    </source>
</evidence>
<evidence type="ECO:0000256" key="1">
    <source>
        <dbReference type="ARBA" id="ARBA00000852"/>
    </source>
</evidence>
<dbReference type="SUPFAM" id="SSF53335">
    <property type="entry name" value="S-adenosyl-L-methionine-dependent methyltransferases"/>
    <property type="match status" value="1"/>
</dbReference>
<keyword evidence="4 8" id="KW-0489">Methyltransferase</keyword>
<name>A0A918K9M6_9GAMM</name>
<keyword evidence="11" id="KW-1185">Reference proteome</keyword>
<evidence type="ECO:0000256" key="5">
    <source>
        <dbReference type="ARBA" id="ARBA00022679"/>
    </source>
</evidence>
<dbReference type="GO" id="GO:0102130">
    <property type="term" value="F:malonyl-CoA methyltransferase activity"/>
    <property type="evidence" value="ECO:0007669"/>
    <property type="project" value="UniProtKB-EC"/>
</dbReference>
<proteinExistence type="inferred from homology"/>
<dbReference type="RefSeq" id="WP_189608992.1">
    <property type="nucleotide sequence ID" value="NZ_BMXR01000005.1"/>
</dbReference>
<keyword evidence="7 8" id="KW-0093">Biotin biosynthesis</keyword>
<dbReference type="PANTHER" id="PTHR13090">
    <property type="entry name" value="ARGININE-HYDROXYLASE NDUFAF5, MITOCHONDRIAL"/>
    <property type="match status" value="1"/>
</dbReference>
<dbReference type="HAMAP" id="MF_00835">
    <property type="entry name" value="BioC"/>
    <property type="match status" value="1"/>
</dbReference>
<dbReference type="NCBIfam" id="TIGR02072">
    <property type="entry name" value="BioC"/>
    <property type="match status" value="1"/>
</dbReference>
<protein>
    <recommendedName>
        <fullName evidence="3 8">Malonyl-[acyl-carrier protein] O-methyltransferase</fullName>
        <shortName evidence="8">Malonyl-ACP O-methyltransferase</shortName>
        <ecNumber evidence="3 8">2.1.1.197</ecNumber>
    </recommendedName>
    <alternativeName>
        <fullName evidence="8">Biotin synthesis protein BioC</fullName>
    </alternativeName>
</protein>
<reference evidence="10" key="2">
    <citation type="submission" date="2020-09" db="EMBL/GenBank/DDBJ databases">
        <authorList>
            <person name="Sun Q."/>
            <person name="Kim S."/>
        </authorList>
    </citation>
    <scope>NUCLEOTIDE SEQUENCE</scope>
    <source>
        <strain evidence="10">KCTC 22169</strain>
    </source>
</reference>
<dbReference type="Pfam" id="PF08241">
    <property type="entry name" value="Methyltransf_11"/>
    <property type="match status" value="1"/>
</dbReference>
<evidence type="ECO:0000256" key="4">
    <source>
        <dbReference type="ARBA" id="ARBA00022603"/>
    </source>
</evidence>
<comment type="function">
    <text evidence="8">Converts the free carboxyl group of a malonyl-thioester to its methyl ester by transfer of a methyl group from S-adenosyl-L-methionine (SAM). It allows to synthesize pimeloyl-ACP via the fatty acid synthetic pathway.</text>
</comment>